<reference evidence="2 3" key="1">
    <citation type="submission" date="2014-03" db="EMBL/GenBank/DDBJ databases">
        <title>Draft genome of the hookworm Oesophagostomum dentatum.</title>
        <authorList>
            <person name="Mitreva M."/>
        </authorList>
    </citation>
    <scope>NUCLEOTIDE SEQUENCE [LARGE SCALE GENOMIC DNA]</scope>
    <source>
        <strain evidence="2 3">OD-Hann</strain>
    </source>
</reference>
<dbReference type="Proteomes" id="UP000053660">
    <property type="component" value="Unassembled WGS sequence"/>
</dbReference>
<evidence type="ECO:0000313" key="2">
    <source>
        <dbReference type="EMBL" id="KHJ97611.1"/>
    </source>
</evidence>
<dbReference type="SUPFAM" id="SSF46966">
    <property type="entry name" value="Spectrin repeat"/>
    <property type="match status" value="4"/>
</dbReference>
<dbReference type="GO" id="GO:0005198">
    <property type="term" value="F:structural molecule activity"/>
    <property type="evidence" value="ECO:0007669"/>
    <property type="project" value="TreeGrafter"/>
</dbReference>
<dbReference type="GO" id="GO:0005882">
    <property type="term" value="C:intermediate filament"/>
    <property type="evidence" value="ECO:0007669"/>
    <property type="project" value="TreeGrafter"/>
</dbReference>
<dbReference type="Pfam" id="PF00435">
    <property type="entry name" value="Spectrin"/>
    <property type="match status" value="1"/>
</dbReference>
<accession>A0A0B1TNG3</accession>
<keyword evidence="1" id="KW-0175">Coiled coil</keyword>
<feature type="coiled-coil region" evidence="1">
    <location>
        <begin position="491"/>
        <end position="518"/>
    </location>
</feature>
<dbReference type="GO" id="GO:0030056">
    <property type="term" value="C:hemidesmosome"/>
    <property type="evidence" value="ECO:0007669"/>
    <property type="project" value="TreeGrafter"/>
</dbReference>
<dbReference type="GO" id="GO:0031122">
    <property type="term" value="P:cytoplasmic microtubule organization"/>
    <property type="evidence" value="ECO:0007669"/>
    <property type="project" value="TreeGrafter"/>
</dbReference>
<dbReference type="InterPro" id="IPR043197">
    <property type="entry name" value="Plakin"/>
</dbReference>
<dbReference type="AlphaFoldDB" id="A0A0B1TNG3"/>
<gene>
    <name evidence="2" type="ORF">OESDEN_02409</name>
</gene>
<dbReference type="InterPro" id="IPR002017">
    <property type="entry name" value="Spectrin_repeat"/>
</dbReference>
<sequence>MLVADDKLALLVKAIPLSERFHEGFDAVMEWVEAVEEDLVQLDSTDLDTQNQVVFSMEEAVSHWRPEVDDLIAVSSQLQALCSPEQAEELFQSTTEMNRRVNQIAEKVARRAERLDVADRQSRAIFDELNFLLEWLSDARDRVAAAGPPSIDAEFARTQLRNQLVMNDDVTVNKARLREVTVEVKKVCRELGGEGGESASSLTEQCDQAKDLVDEVSKLCADRTEVLERALALSQHLAIEFDRLTSWLDQVDDELRTAPELTTATPSQELRKQRDHNSELAAAILAYVPIVEQFRSDVSALQEICVHEDGVKLGELADEIVAKYNEMRAAVEARGQALDSIVDATSGLGERLDNFAETLRGASDRLRQNNNAISSDPALLKTQIAENHAIKEGLRAKQSAYLALKESAAELLSSLPQDDPAREEISEKLGRLAELWDGIEHEAEDRGDFLESILEKARHFWNELDECQRAIDDLRLRLESVEPAAGQPEQLQQQQAEMQSVANNMATTENRLVELREAGAALSGIVPTEEQTVISAQVDAVQDGFATITKLFADKNRDLIAAMEDAMMFHSDLANLHSWLDYAEERLAKFPAMESLKVEEIPLLLDELHAFKDEMDKQAVSKEQLTYTAGQIASGAPAHQAAAIRQPISKLNLRWAQLYAALCDKENKVERMLLQMGRLSEAADQLIAWMRKTRGTLDELSVAAPTLRQLEIQRCQLTVVANDVHAHENRLVALSAVLRTSVHFLNAKVRSHPPFEGVRTSNRARREFFSELAEFLP</sequence>
<dbReference type="InterPro" id="IPR018159">
    <property type="entry name" value="Spectrin/alpha-actinin"/>
</dbReference>
<dbReference type="OrthoDB" id="2250192at2759"/>
<dbReference type="GO" id="GO:0005737">
    <property type="term" value="C:cytoplasm"/>
    <property type="evidence" value="ECO:0007669"/>
    <property type="project" value="TreeGrafter"/>
</dbReference>
<organism evidence="2 3">
    <name type="scientific">Oesophagostomum dentatum</name>
    <name type="common">Nodular worm</name>
    <dbReference type="NCBI Taxonomy" id="61180"/>
    <lineage>
        <taxon>Eukaryota</taxon>
        <taxon>Metazoa</taxon>
        <taxon>Ecdysozoa</taxon>
        <taxon>Nematoda</taxon>
        <taxon>Chromadorea</taxon>
        <taxon>Rhabditida</taxon>
        <taxon>Rhabditina</taxon>
        <taxon>Rhabditomorpha</taxon>
        <taxon>Strongyloidea</taxon>
        <taxon>Strongylidae</taxon>
        <taxon>Oesophagostomum</taxon>
    </lineage>
</organism>
<dbReference type="SMART" id="SM00150">
    <property type="entry name" value="SPEC"/>
    <property type="match status" value="6"/>
</dbReference>
<dbReference type="Gene3D" id="1.20.58.60">
    <property type="match status" value="5"/>
</dbReference>
<evidence type="ECO:0000313" key="3">
    <source>
        <dbReference type="Proteomes" id="UP000053660"/>
    </source>
</evidence>
<protein>
    <submittedName>
        <fullName evidence="2">Spectrin repeat-containing domain protein</fullName>
    </submittedName>
</protein>
<dbReference type="GO" id="GO:0045104">
    <property type="term" value="P:intermediate filament cytoskeleton organization"/>
    <property type="evidence" value="ECO:0007669"/>
    <property type="project" value="InterPro"/>
</dbReference>
<dbReference type="PANTHER" id="PTHR23169">
    <property type="entry name" value="ENVOPLAKIN"/>
    <property type="match status" value="1"/>
</dbReference>
<dbReference type="PANTHER" id="PTHR23169:SF23">
    <property type="entry name" value="SHORT STOP, ISOFORM H"/>
    <property type="match status" value="1"/>
</dbReference>
<dbReference type="GO" id="GO:0042060">
    <property type="term" value="P:wound healing"/>
    <property type="evidence" value="ECO:0007669"/>
    <property type="project" value="TreeGrafter"/>
</dbReference>
<dbReference type="CDD" id="cd00176">
    <property type="entry name" value="SPEC"/>
    <property type="match status" value="2"/>
</dbReference>
<evidence type="ECO:0000256" key="1">
    <source>
        <dbReference type="SAM" id="Coils"/>
    </source>
</evidence>
<name>A0A0B1TNG3_OESDE</name>
<proteinExistence type="predicted"/>
<dbReference type="GO" id="GO:0016020">
    <property type="term" value="C:membrane"/>
    <property type="evidence" value="ECO:0007669"/>
    <property type="project" value="TreeGrafter"/>
</dbReference>
<dbReference type="EMBL" id="KN549427">
    <property type="protein sequence ID" value="KHJ97611.1"/>
    <property type="molecule type" value="Genomic_DNA"/>
</dbReference>
<keyword evidence="3" id="KW-1185">Reference proteome</keyword>